<dbReference type="EMBL" id="KV453928">
    <property type="protein sequence ID" value="ODV74445.1"/>
    <property type="molecule type" value="Genomic_DNA"/>
</dbReference>
<dbReference type="GO" id="GO:0000398">
    <property type="term" value="P:mRNA splicing, via spliceosome"/>
    <property type="evidence" value="ECO:0007669"/>
    <property type="project" value="UniProtKB-UniRule"/>
</dbReference>
<name>A0A1E4S4M6_CYBJN</name>
<dbReference type="GO" id="GO:0071014">
    <property type="term" value="C:post-mRNA release spliceosomal complex"/>
    <property type="evidence" value="ECO:0007669"/>
    <property type="project" value="TreeGrafter"/>
</dbReference>
<evidence type="ECO:0000256" key="7">
    <source>
        <dbReference type="ARBA" id="ARBA00023187"/>
    </source>
</evidence>
<feature type="compositionally biased region" description="Basic and acidic residues" evidence="11">
    <location>
        <begin position="141"/>
        <end position="150"/>
    </location>
</feature>
<comment type="similarity">
    <text evidence="3 9">Belongs to the SYF2 family.</text>
</comment>
<dbReference type="STRING" id="983966.A0A1E4S4M6"/>
<evidence type="ECO:0000256" key="3">
    <source>
        <dbReference type="ARBA" id="ARBA00010028"/>
    </source>
</evidence>
<dbReference type="GeneID" id="30990728"/>
<dbReference type="Pfam" id="PF08231">
    <property type="entry name" value="SYF2"/>
    <property type="match status" value="1"/>
</dbReference>
<reference evidence="12 13" key="1">
    <citation type="journal article" date="2016" name="Proc. Natl. Acad. Sci. U.S.A.">
        <title>Comparative genomics of biotechnologically important yeasts.</title>
        <authorList>
            <person name="Riley R."/>
            <person name="Haridas S."/>
            <person name="Wolfe K.H."/>
            <person name="Lopes M.R."/>
            <person name="Hittinger C.T."/>
            <person name="Goeker M."/>
            <person name="Salamov A.A."/>
            <person name="Wisecaver J.H."/>
            <person name="Long T.M."/>
            <person name="Calvey C.H."/>
            <person name="Aerts A.L."/>
            <person name="Barry K.W."/>
            <person name="Choi C."/>
            <person name="Clum A."/>
            <person name="Coughlan A.Y."/>
            <person name="Deshpande S."/>
            <person name="Douglass A.P."/>
            <person name="Hanson S.J."/>
            <person name="Klenk H.-P."/>
            <person name="LaButti K.M."/>
            <person name="Lapidus A."/>
            <person name="Lindquist E.A."/>
            <person name="Lipzen A.M."/>
            <person name="Meier-Kolthoff J.P."/>
            <person name="Ohm R.A."/>
            <person name="Otillar R.P."/>
            <person name="Pangilinan J.L."/>
            <person name="Peng Y."/>
            <person name="Rokas A."/>
            <person name="Rosa C.A."/>
            <person name="Scheuner C."/>
            <person name="Sibirny A.A."/>
            <person name="Slot J.C."/>
            <person name="Stielow J.B."/>
            <person name="Sun H."/>
            <person name="Kurtzman C.P."/>
            <person name="Blackwell M."/>
            <person name="Grigoriev I.V."/>
            <person name="Jeffries T.W."/>
        </authorList>
    </citation>
    <scope>NUCLEOTIDE SEQUENCE [LARGE SCALE GENOMIC DNA]</scope>
    <source>
        <strain evidence="13">ATCC 18201 / CBS 1600 / BCRC 20928 / JCM 3617 / NBRC 0987 / NRRL Y-1542</strain>
    </source>
</reference>
<evidence type="ECO:0000256" key="1">
    <source>
        <dbReference type="ARBA" id="ARBA00003777"/>
    </source>
</evidence>
<dbReference type="GO" id="GO:0071013">
    <property type="term" value="C:catalytic step 2 spliceosome"/>
    <property type="evidence" value="ECO:0007669"/>
    <property type="project" value="TreeGrafter"/>
</dbReference>
<sequence length="200" mass="23987">MSAEERLLKLKQLQKKRAEAARENRQELFKEHREKAIGKEKLRQLEEKQERSREELEKIRALERGEDYQRRKAWDYTIEENEKWDAKLERRAQNRENAGFKNYSQMAEQAYNKEISQITVDKDRYKLQKAKDGHGTSGVDFHNKPSKEAVDTLVSTLKTGDSRRMKKKSKEEDDTDSYINIKNKQFNEKLNRHYDKHINK</sequence>
<keyword evidence="13" id="KW-1185">Reference proteome</keyword>
<keyword evidence="7 9" id="KW-0508">mRNA splicing</keyword>
<keyword evidence="10" id="KW-0175">Coiled coil</keyword>
<dbReference type="InterPro" id="IPR013260">
    <property type="entry name" value="mRNA_splic_SYF2"/>
</dbReference>
<keyword evidence="6 9" id="KW-0747">Spliceosome</keyword>
<feature type="coiled-coil region" evidence="10">
    <location>
        <begin position="3"/>
        <end position="65"/>
    </location>
</feature>
<keyword evidence="5 9" id="KW-0507">mRNA processing</keyword>
<proteinExistence type="inferred from homology"/>
<evidence type="ECO:0000256" key="11">
    <source>
        <dbReference type="SAM" id="MobiDB-lite"/>
    </source>
</evidence>
<evidence type="ECO:0000256" key="4">
    <source>
        <dbReference type="ARBA" id="ARBA00014745"/>
    </source>
</evidence>
<dbReference type="Proteomes" id="UP000094389">
    <property type="component" value="Unassembled WGS sequence"/>
</dbReference>
<dbReference type="RefSeq" id="XP_020071484.1">
    <property type="nucleotide sequence ID" value="XM_020216332.1"/>
</dbReference>
<protein>
    <recommendedName>
        <fullName evidence="4 9">Pre-mRNA-splicing factor SYF2</fullName>
    </recommendedName>
</protein>
<comment type="function">
    <text evidence="1 9">Involved in pre-mRNA splicing.</text>
</comment>
<accession>A0A1E4S4M6</accession>
<evidence type="ECO:0000256" key="5">
    <source>
        <dbReference type="ARBA" id="ARBA00022664"/>
    </source>
</evidence>
<evidence type="ECO:0000256" key="8">
    <source>
        <dbReference type="ARBA" id="ARBA00023242"/>
    </source>
</evidence>
<dbReference type="OMA" id="AYSHDHK"/>
<evidence type="ECO:0000313" key="12">
    <source>
        <dbReference type="EMBL" id="ODV74445.1"/>
    </source>
</evidence>
<evidence type="ECO:0000256" key="10">
    <source>
        <dbReference type="SAM" id="Coils"/>
    </source>
</evidence>
<evidence type="ECO:0000256" key="6">
    <source>
        <dbReference type="ARBA" id="ARBA00022728"/>
    </source>
</evidence>
<feature type="region of interest" description="Disordered" evidence="11">
    <location>
        <begin position="126"/>
        <end position="178"/>
    </location>
</feature>
<evidence type="ECO:0000256" key="9">
    <source>
        <dbReference type="RuleBase" id="RU367148"/>
    </source>
</evidence>
<comment type="subcellular location">
    <subcellularLocation>
        <location evidence="2 9">Nucleus</location>
    </subcellularLocation>
</comment>
<organism evidence="12 13">
    <name type="scientific">Cyberlindnera jadinii (strain ATCC 18201 / CBS 1600 / BCRC 20928 / JCM 3617 / NBRC 0987 / NRRL Y-1542)</name>
    <name type="common">Torula yeast</name>
    <name type="synonym">Candida utilis</name>
    <dbReference type="NCBI Taxonomy" id="983966"/>
    <lineage>
        <taxon>Eukaryota</taxon>
        <taxon>Fungi</taxon>
        <taxon>Dikarya</taxon>
        <taxon>Ascomycota</taxon>
        <taxon>Saccharomycotina</taxon>
        <taxon>Saccharomycetes</taxon>
        <taxon>Phaffomycetales</taxon>
        <taxon>Phaffomycetaceae</taxon>
        <taxon>Cyberlindnera</taxon>
    </lineage>
</organism>
<comment type="subunit">
    <text evidence="9">May be part of a spliceosome complex.</text>
</comment>
<gene>
    <name evidence="12" type="ORF">CYBJADRAFT_172422</name>
</gene>
<evidence type="ECO:0000313" key="13">
    <source>
        <dbReference type="Proteomes" id="UP000094389"/>
    </source>
</evidence>
<dbReference type="GO" id="GO:0000974">
    <property type="term" value="C:Prp19 complex"/>
    <property type="evidence" value="ECO:0007669"/>
    <property type="project" value="TreeGrafter"/>
</dbReference>
<dbReference type="AlphaFoldDB" id="A0A1E4S4M6"/>
<keyword evidence="8 9" id="KW-0539">Nucleus</keyword>
<evidence type="ECO:0000256" key="2">
    <source>
        <dbReference type="ARBA" id="ARBA00004123"/>
    </source>
</evidence>
<dbReference type="PANTHER" id="PTHR13264:SF5">
    <property type="entry name" value="PRE-MRNA-SPLICING FACTOR SYF2"/>
    <property type="match status" value="1"/>
</dbReference>
<dbReference type="PANTHER" id="PTHR13264">
    <property type="entry name" value="GCIP-INTERACTING PROTEIN P29"/>
    <property type="match status" value="1"/>
</dbReference>
<dbReference type="OrthoDB" id="199717at2759"/>